<keyword evidence="3" id="KW-1185">Reference proteome</keyword>
<dbReference type="PANTHER" id="PTHR37842:SF2">
    <property type="entry name" value="GYLCOSYL HYDROLASE 115 C-TERMINAL DOMAIN-CONTAINING PROTEIN"/>
    <property type="match status" value="1"/>
</dbReference>
<dbReference type="Gene3D" id="3.30.379.10">
    <property type="entry name" value="Chitobiase/beta-hexosaminidase domain 2-like"/>
    <property type="match status" value="1"/>
</dbReference>
<dbReference type="EMBL" id="AP026798">
    <property type="protein sequence ID" value="BDR52600.1"/>
    <property type="molecule type" value="Genomic_DNA"/>
</dbReference>
<dbReference type="InterPro" id="IPR042301">
    <property type="entry name" value="GH115_sf"/>
</dbReference>
<proteinExistence type="predicted"/>
<evidence type="ECO:0000256" key="1">
    <source>
        <dbReference type="ARBA" id="ARBA00022801"/>
    </source>
</evidence>
<dbReference type="InterPro" id="IPR031924">
    <property type="entry name" value="GH115"/>
</dbReference>
<evidence type="ECO:0000313" key="3">
    <source>
        <dbReference type="Proteomes" id="UP001321766"/>
    </source>
</evidence>
<evidence type="ECO:0000313" key="2">
    <source>
        <dbReference type="EMBL" id="BDR52600.1"/>
    </source>
</evidence>
<accession>A0ABM8B796</accession>
<gene>
    <name evidence="2" type="ORF">KIM372_05070</name>
</gene>
<dbReference type="SUPFAM" id="SSF55545">
    <property type="entry name" value="beta-N-acetylhexosaminidase-like domain"/>
    <property type="match status" value="1"/>
</dbReference>
<dbReference type="Proteomes" id="UP001321766">
    <property type="component" value="Chromosome"/>
</dbReference>
<reference evidence="2 3" key="1">
    <citation type="journal article" date="2023" name="Microbiol. Spectr.">
        <title>Symbiosis of Carpenter Bees with Uncharacterized Lactic Acid Bacteria Showing NAD Auxotrophy.</title>
        <authorList>
            <person name="Kawasaki S."/>
            <person name="Ozawa K."/>
            <person name="Mori T."/>
            <person name="Yamamoto A."/>
            <person name="Ito M."/>
            <person name="Ohkuma M."/>
            <person name="Sakamoto M."/>
            <person name="Matsutani M."/>
        </authorList>
    </citation>
    <scope>NUCLEOTIDE SEQUENCE [LARGE SCALE GENOMIC DNA]</scope>
    <source>
        <strain evidence="2 3">Kim37-2</strain>
    </source>
</reference>
<dbReference type="Pfam" id="PF15979">
    <property type="entry name" value="Glyco_hydro_115"/>
    <property type="match status" value="1"/>
</dbReference>
<keyword evidence="1" id="KW-0378">Hydrolase</keyword>
<protein>
    <recommendedName>
        <fullName evidence="4">Glycosyl hydrolase family 115</fullName>
    </recommendedName>
</protein>
<evidence type="ECO:0008006" key="4">
    <source>
        <dbReference type="Google" id="ProtNLM"/>
    </source>
</evidence>
<sequence length="674" mass="77161">MPIIIRSTTKCLAPNASPAVRFAIEDLHRDLHRTLEPSQSEGASIELVQQQMAAESYLVSVQHDSLKLRAGDDFGFIYGLYAISRELLGVHDLWFWNDQPFEQRAEVEVPDDLKLTSKPNAVRFRGFFINDEVLLENWRVSNDPNLPWRLTFETVYRLGGNTVIPGSGQRGEPHLQLARQMGLYINQHHACPLGARMFSAAYPQLEPKWPEQQERFEGLWQEAVAADPGHRTLWTLGFRGQGDTPFWQSDPRYTSDESRGRVLTQIITRQYQLVQASWPGAPCVVYLYGEVMDLYCKGLLQLPKEVITIWSDNGFGRMVSRRQENWNPRIPSMPHGSGRKGIYYHVSFYDLQAANHITQLPNDPHRLARELETVLESGGNTVWIINASNIKPHVYLLSLIAALWRDGQIDVDQATHSYIQRYFGSERSEQIASLFEQYWRVAIPYGPHWDDHAGEQFGNYVARTLIHQLLLNGRTADDAAPALAWMTQAPTLSQQIAYYYNLVEPAAARYRQLGERITKVSIQLRQSGNRQAARLLDDSLGLSTQIYRRSLAGAALVCQALQAAQKEDYQHAFYYAGLAREQYQSCNAAMREREHGVWGGFWANDCLTDVKESAWVCTQLMGYVRCLGDGPHYNLWKREFTYPADEKNVYVLTNMENHETDDEIFHAMKRAWQA</sequence>
<dbReference type="Gene3D" id="3.20.20.520">
    <property type="entry name" value="Glycosyl hydrolase family 115"/>
    <property type="match status" value="1"/>
</dbReference>
<organism evidence="2 3">
    <name type="scientific">Bombiscardovia nodaiensis</name>
    <dbReference type="NCBI Taxonomy" id="2932181"/>
    <lineage>
        <taxon>Bacteria</taxon>
        <taxon>Bacillati</taxon>
        <taxon>Actinomycetota</taxon>
        <taxon>Actinomycetes</taxon>
        <taxon>Bifidobacteriales</taxon>
        <taxon>Bifidobacteriaceae</taxon>
        <taxon>Bombiscardovia</taxon>
    </lineage>
</organism>
<name>A0ABM8B796_9BIFI</name>
<dbReference type="InterPro" id="IPR029018">
    <property type="entry name" value="Hex-like_dom2"/>
</dbReference>
<dbReference type="PANTHER" id="PTHR37842">
    <property type="match status" value="1"/>
</dbReference>